<feature type="transmembrane region" description="Helical" evidence="1">
    <location>
        <begin position="160"/>
        <end position="181"/>
    </location>
</feature>
<evidence type="ECO:0000256" key="1">
    <source>
        <dbReference type="SAM" id="Phobius"/>
    </source>
</evidence>
<sequence>MSYLVNALSFLVELAFGAAAALFVLRLLAEASRVDFHNPLSQFVYRTTNPVLAPIRRLLPNWRRINIAALLVVWLLMLIKRIVLFALLGLFPHVLGLLVLSIADTLDFIAMFYVVLIFIWSLMSLFQVESYHPVYRLAGSLVAPLMRPLRGKLTAGGLDFAPWVVMIVLILARLLLVSPLTDLGARLALGL</sequence>
<evidence type="ECO:0000313" key="2">
    <source>
        <dbReference type="EMBL" id="KLD65511.1"/>
    </source>
</evidence>
<keyword evidence="1" id="KW-0472">Membrane</keyword>
<evidence type="ECO:0008006" key="4">
    <source>
        <dbReference type="Google" id="ProtNLM"/>
    </source>
</evidence>
<feature type="transmembrane region" description="Helical" evidence="1">
    <location>
        <begin position="65"/>
        <end position="88"/>
    </location>
</feature>
<reference evidence="2 3" key="1">
    <citation type="journal article" date="2015" name="Antonie Van Leeuwenhoek">
        <title>A phylogenomic and molecular marker based taxonomic framework for the order Xanthomonadales: proposal to transfer the families Algiphilaceae and Solimonadaceae to the order Nevskiales ord. nov. and to create a new family within the order Xanthomonadales, the family Rhodanobacteraceae fam. nov., containing the genus Rhodanobacter and its closest relatives.</title>
        <authorList>
            <person name="Naushad S."/>
            <person name="Adeolu M."/>
            <person name="Wong S."/>
            <person name="Sohail M."/>
            <person name="Schellhorn H.E."/>
            <person name="Gupta R.S."/>
        </authorList>
    </citation>
    <scope>NUCLEOTIDE SEQUENCE [LARGE SCALE GENOMIC DNA]</scope>
    <source>
        <strain evidence="2 3">DSM 16301</strain>
    </source>
</reference>
<feature type="transmembrane region" description="Helical" evidence="1">
    <location>
        <begin position="6"/>
        <end position="29"/>
    </location>
</feature>
<dbReference type="PATRIC" id="fig|1440762.4.peg.3397"/>
<protein>
    <recommendedName>
        <fullName evidence="4">YggT family protein</fullName>
    </recommendedName>
</protein>
<dbReference type="RefSeq" id="WP_046970396.1">
    <property type="nucleotide sequence ID" value="NZ_JPLA01000006.1"/>
</dbReference>
<organism evidence="2 3">
    <name type="scientific">Dyella japonica DSM 16301</name>
    <dbReference type="NCBI Taxonomy" id="1440762"/>
    <lineage>
        <taxon>Bacteria</taxon>
        <taxon>Pseudomonadati</taxon>
        <taxon>Pseudomonadota</taxon>
        <taxon>Gammaproteobacteria</taxon>
        <taxon>Lysobacterales</taxon>
        <taxon>Rhodanobacteraceae</taxon>
        <taxon>Dyella</taxon>
    </lineage>
</organism>
<dbReference type="STRING" id="1440762.Y882_03100"/>
<keyword evidence="1" id="KW-0812">Transmembrane</keyword>
<dbReference type="EMBL" id="JPLA01000006">
    <property type="protein sequence ID" value="KLD65511.1"/>
    <property type="molecule type" value="Genomic_DNA"/>
</dbReference>
<dbReference type="InterPro" id="IPR003425">
    <property type="entry name" value="CCB3/YggT"/>
</dbReference>
<feature type="transmembrane region" description="Helical" evidence="1">
    <location>
        <begin position="108"/>
        <end position="126"/>
    </location>
</feature>
<dbReference type="OrthoDB" id="9806665at2"/>
<dbReference type="GO" id="GO:0016020">
    <property type="term" value="C:membrane"/>
    <property type="evidence" value="ECO:0007669"/>
    <property type="project" value="InterPro"/>
</dbReference>
<gene>
    <name evidence="2" type="ORF">Y882_03100</name>
</gene>
<accession>A0A0G9H7P3</accession>
<comment type="caution">
    <text evidence="2">The sequence shown here is derived from an EMBL/GenBank/DDBJ whole genome shotgun (WGS) entry which is preliminary data.</text>
</comment>
<dbReference type="AlphaFoldDB" id="A0A0G9H7P3"/>
<evidence type="ECO:0000313" key="3">
    <source>
        <dbReference type="Proteomes" id="UP000035481"/>
    </source>
</evidence>
<name>A0A0G9H7P3_9GAMM</name>
<keyword evidence="1" id="KW-1133">Transmembrane helix</keyword>
<dbReference type="Pfam" id="PF02325">
    <property type="entry name" value="CCB3_YggT"/>
    <property type="match status" value="2"/>
</dbReference>
<dbReference type="Proteomes" id="UP000035481">
    <property type="component" value="Unassembled WGS sequence"/>
</dbReference>
<proteinExistence type="predicted"/>